<organism evidence="2 4">
    <name type="scientific">Araneus ventricosus</name>
    <name type="common">Orbweaver spider</name>
    <name type="synonym">Epeira ventricosa</name>
    <dbReference type="NCBI Taxonomy" id="182803"/>
    <lineage>
        <taxon>Eukaryota</taxon>
        <taxon>Metazoa</taxon>
        <taxon>Ecdysozoa</taxon>
        <taxon>Arthropoda</taxon>
        <taxon>Chelicerata</taxon>
        <taxon>Arachnida</taxon>
        <taxon>Araneae</taxon>
        <taxon>Araneomorphae</taxon>
        <taxon>Entelegynae</taxon>
        <taxon>Araneoidea</taxon>
        <taxon>Araneidae</taxon>
        <taxon>Araneus</taxon>
    </lineage>
</organism>
<feature type="region of interest" description="Disordered" evidence="1">
    <location>
        <begin position="1"/>
        <end position="23"/>
    </location>
</feature>
<gene>
    <name evidence="2" type="ORF">AVEN_126757_1</name>
    <name evidence="3" type="ORF">AVEN_181266_1</name>
</gene>
<comment type="caution">
    <text evidence="2">The sequence shown here is derived from an EMBL/GenBank/DDBJ whole genome shotgun (WGS) entry which is preliminary data.</text>
</comment>
<evidence type="ECO:0000313" key="4">
    <source>
        <dbReference type="Proteomes" id="UP000499080"/>
    </source>
</evidence>
<accession>A0A4Y2QMY5</accession>
<protein>
    <submittedName>
        <fullName evidence="2">Uncharacterized protein</fullName>
    </submittedName>
</protein>
<evidence type="ECO:0000313" key="3">
    <source>
        <dbReference type="EMBL" id="GBN64696.1"/>
    </source>
</evidence>
<dbReference type="Proteomes" id="UP000499080">
    <property type="component" value="Unassembled WGS sequence"/>
</dbReference>
<feature type="compositionally biased region" description="Low complexity" evidence="1">
    <location>
        <begin position="8"/>
        <end position="23"/>
    </location>
</feature>
<dbReference type="EMBL" id="BGPR01014324">
    <property type="protein sequence ID" value="GBN64691.1"/>
    <property type="molecule type" value="Genomic_DNA"/>
</dbReference>
<sequence length="97" mass="10807">MRQAQVHGGSLVESVSSLEPSGPEAEILPLGHCGLWISIEMNLCGQVCPPKLCESRFGRSEVCRSFRLRCRPHHLTTVLNHSVCPKIEFVLLQKGRK</sequence>
<evidence type="ECO:0000313" key="2">
    <source>
        <dbReference type="EMBL" id="GBN64691.1"/>
    </source>
</evidence>
<reference evidence="2 4" key="1">
    <citation type="journal article" date="2019" name="Sci. Rep.">
        <title>Orb-weaving spider Araneus ventricosus genome elucidates the spidroin gene catalogue.</title>
        <authorList>
            <person name="Kono N."/>
            <person name="Nakamura H."/>
            <person name="Ohtoshi R."/>
            <person name="Moran D.A.P."/>
            <person name="Shinohara A."/>
            <person name="Yoshida Y."/>
            <person name="Fujiwara M."/>
            <person name="Mori M."/>
            <person name="Tomita M."/>
            <person name="Arakawa K."/>
        </authorList>
    </citation>
    <scope>NUCLEOTIDE SEQUENCE [LARGE SCALE GENOMIC DNA]</scope>
</reference>
<keyword evidence="4" id="KW-1185">Reference proteome</keyword>
<proteinExistence type="predicted"/>
<name>A0A4Y2QMY5_ARAVE</name>
<dbReference type="AlphaFoldDB" id="A0A4Y2QMY5"/>
<dbReference type="EMBL" id="BGPR01014325">
    <property type="protein sequence ID" value="GBN64696.1"/>
    <property type="molecule type" value="Genomic_DNA"/>
</dbReference>
<evidence type="ECO:0000256" key="1">
    <source>
        <dbReference type="SAM" id="MobiDB-lite"/>
    </source>
</evidence>